<dbReference type="SMART" id="SM00358">
    <property type="entry name" value="DSRM"/>
    <property type="match status" value="1"/>
</dbReference>
<dbReference type="CDD" id="cd00048">
    <property type="entry name" value="DSRM_SF"/>
    <property type="match status" value="1"/>
</dbReference>
<dbReference type="Gene3D" id="3.30.160.20">
    <property type="match status" value="1"/>
</dbReference>
<accession>A0ABQ8JYQ4</accession>
<evidence type="ECO:0000313" key="4">
    <source>
        <dbReference type="Proteomes" id="UP000814176"/>
    </source>
</evidence>
<dbReference type="PROSITE" id="PS50137">
    <property type="entry name" value="DS_RBD"/>
    <property type="match status" value="1"/>
</dbReference>
<dbReference type="Pfam" id="PF00035">
    <property type="entry name" value="dsrm"/>
    <property type="match status" value="1"/>
</dbReference>
<keyword evidence="1" id="KW-0694">RNA-binding</keyword>
<name>A0ABQ8JYQ4_9APHY</name>
<sequence>METDGHRMRLNNLLQSRKTLQLTWQTTQSGLAHQPTWQAIAYINGAEHGRGTAQTQGQAKELAARETYNKLVSQSR</sequence>
<comment type="caution">
    <text evidence="3">The sequence shown here is derived from an EMBL/GenBank/DDBJ whole genome shotgun (WGS) entry which is preliminary data.</text>
</comment>
<evidence type="ECO:0000313" key="3">
    <source>
        <dbReference type="EMBL" id="KAH9829430.1"/>
    </source>
</evidence>
<dbReference type="EMBL" id="JADCUA010000038">
    <property type="protein sequence ID" value="KAH9829430.1"/>
    <property type="molecule type" value="Genomic_DNA"/>
</dbReference>
<gene>
    <name evidence="3" type="ORF">C8Q71DRAFT_790130</name>
</gene>
<protein>
    <recommendedName>
        <fullName evidence="2">DRBM domain-containing protein</fullName>
    </recommendedName>
</protein>
<dbReference type="Proteomes" id="UP000814176">
    <property type="component" value="Unassembled WGS sequence"/>
</dbReference>
<dbReference type="SUPFAM" id="SSF54768">
    <property type="entry name" value="dsRNA-binding domain-like"/>
    <property type="match status" value="1"/>
</dbReference>
<dbReference type="RefSeq" id="XP_047772904.1">
    <property type="nucleotide sequence ID" value="XM_047925291.1"/>
</dbReference>
<organism evidence="3 4">
    <name type="scientific">Rhodofomes roseus</name>
    <dbReference type="NCBI Taxonomy" id="34475"/>
    <lineage>
        <taxon>Eukaryota</taxon>
        <taxon>Fungi</taxon>
        <taxon>Dikarya</taxon>
        <taxon>Basidiomycota</taxon>
        <taxon>Agaricomycotina</taxon>
        <taxon>Agaricomycetes</taxon>
        <taxon>Polyporales</taxon>
        <taxon>Rhodofomes</taxon>
    </lineage>
</organism>
<evidence type="ECO:0000259" key="2">
    <source>
        <dbReference type="PROSITE" id="PS50137"/>
    </source>
</evidence>
<evidence type="ECO:0000256" key="1">
    <source>
        <dbReference type="PROSITE-ProRule" id="PRU00266"/>
    </source>
</evidence>
<keyword evidence="4" id="KW-1185">Reference proteome</keyword>
<dbReference type="InterPro" id="IPR014720">
    <property type="entry name" value="dsRBD_dom"/>
</dbReference>
<reference evidence="3 4" key="1">
    <citation type="journal article" date="2021" name="Environ. Microbiol.">
        <title>Gene family expansions and transcriptome signatures uncover fungal adaptations to wood decay.</title>
        <authorList>
            <person name="Hage H."/>
            <person name="Miyauchi S."/>
            <person name="Viragh M."/>
            <person name="Drula E."/>
            <person name="Min B."/>
            <person name="Chaduli D."/>
            <person name="Navarro D."/>
            <person name="Favel A."/>
            <person name="Norest M."/>
            <person name="Lesage-Meessen L."/>
            <person name="Balint B."/>
            <person name="Merenyi Z."/>
            <person name="de Eugenio L."/>
            <person name="Morin E."/>
            <person name="Martinez A.T."/>
            <person name="Baldrian P."/>
            <person name="Stursova M."/>
            <person name="Martinez M.J."/>
            <person name="Novotny C."/>
            <person name="Magnuson J.K."/>
            <person name="Spatafora J.W."/>
            <person name="Maurice S."/>
            <person name="Pangilinan J."/>
            <person name="Andreopoulos W."/>
            <person name="LaButti K."/>
            <person name="Hundley H."/>
            <person name="Na H."/>
            <person name="Kuo A."/>
            <person name="Barry K."/>
            <person name="Lipzen A."/>
            <person name="Henrissat B."/>
            <person name="Riley R."/>
            <person name="Ahrendt S."/>
            <person name="Nagy L.G."/>
            <person name="Grigoriev I.V."/>
            <person name="Martin F."/>
            <person name="Rosso M.N."/>
        </authorList>
    </citation>
    <scope>NUCLEOTIDE SEQUENCE [LARGE SCALE GENOMIC DNA]</scope>
    <source>
        <strain evidence="3 4">CIRM-BRFM 1785</strain>
    </source>
</reference>
<feature type="domain" description="DRBM" evidence="2">
    <location>
        <begin position="5"/>
        <end position="73"/>
    </location>
</feature>
<proteinExistence type="predicted"/>
<dbReference type="GeneID" id="72006023"/>